<evidence type="ECO:0000256" key="4">
    <source>
        <dbReference type="ARBA" id="ARBA00023136"/>
    </source>
</evidence>
<feature type="transmembrane region" description="Helical" evidence="6">
    <location>
        <begin position="28"/>
        <end position="55"/>
    </location>
</feature>
<comment type="caution">
    <text evidence="8">The sequence shown here is derived from an EMBL/GenBank/DDBJ whole genome shotgun (WGS) entry which is preliminary data.</text>
</comment>
<proteinExistence type="predicted"/>
<dbReference type="AlphaFoldDB" id="A0A7W8DFU3"/>
<evidence type="ECO:0000256" key="3">
    <source>
        <dbReference type="ARBA" id="ARBA00022989"/>
    </source>
</evidence>
<evidence type="ECO:0000313" key="9">
    <source>
        <dbReference type="Proteomes" id="UP000519004"/>
    </source>
</evidence>
<keyword evidence="8" id="KW-0406">Ion transport</keyword>
<gene>
    <name evidence="8" type="ORF">HNQ58_002494</name>
</gene>
<dbReference type="Proteomes" id="UP000519004">
    <property type="component" value="Unassembled WGS sequence"/>
</dbReference>
<dbReference type="Gene3D" id="1.20.120.350">
    <property type="entry name" value="Voltage-gated potassium channels. Chain C"/>
    <property type="match status" value="1"/>
</dbReference>
<keyword evidence="4 6" id="KW-0472">Membrane</keyword>
<dbReference type="RefSeq" id="WP_221301292.1">
    <property type="nucleotide sequence ID" value="NZ_JACHHX010000022.1"/>
</dbReference>
<feature type="coiled-coil region" evidence="5">
    <location>
        <begin position="248"/>
        <end position="275"/>
    </location>
</feature>
<protein>
    <submittedName>
        <fullName evidence="8">Voltage-gated sodium channel</fullName>
    </submittedName>
</protein>
<feature type="transmembrane region" description="Helical" evidence="6">
    <location>
        <begin position="89"/>
        <end position="112"/>
    </location>
</feature>
<keyword evidence="8" id="KW-0407">Ion channel</keyword>
<dbReference type="InterPro" id="IPR027359">
    <property type="entry name" value="Volt_channel_dom_sf"/>
</dbReference>
<keyword evidence="9" id="KW-1185">Reference proteome</keyword>
<reference evidence="8 9" key="1">
    <citation type="submission" date="2020-08" db="EMBL/GenBank/DDBJ databases">
        <title>Genomic Encyclopedia of Type Strains, Phase IV (KMG-IV): sequencing the most valuable type-strain genomes for metagenomic binning, comparative biology and taxonomic classification.</title>
        <authorList>
            <person name="Goeker M."/>
        </authorList>
    </citation>
    <scope>NUCLEOTIDE SEQUENCE [LARGE SCALE GENOMIC DNA]</scope>
    <source>
        <strain evidence="8 9">DSM 25897</strain>
    </source>
</reference>
<keyword evidence="8" id="KW-0813">Transport</keyword>
<feature type="transmembrane region" description="Helical" evidence="6">
    <location>
        <begin position="170"/>
        <end position="192"/>
    </location>
</feature>
<name>A0A7W8DFU3_9GAMM</name>
<dbReference type="EMBL" id="JACHHX010000022">
    <property type="protein sequence ID" value="MBB5016579.1"/>
    <property type="molecule type" value="Genomic_DNA"/>
</dbReference>
<evidence type="ECO:0000256" key="2">
    <source>
        <dbReference type="ARBA" id="ARBA00022692"/>
    </source>
</evidence>
<evidence type="ECO:0000313" key="8">
    <source>
        <dbReference type="EMBL" id="MBB5016579.1"/>
    </source>
</evidence>
<dbReference type="Pfam" id="PF00520">
    <property type="entry name" value="Ion_trans"/>
    <property type="match status" value="1"/>
</dbReference>
<dbReference type="InterPro" id="IPR043203">
    <property type="entry name" value="VGCC_Ca_Na"/>
</dbReference>
<feature type="domain" description="Ion transport" evidence="7">
    <location>
        <begin position="25"/>
        <end position="239"/>
    </location>
</feature>
<organism evidence="8 9">
    <name type="scientific">Rehaibacterium terrae</name>
    <dbReference type="NCBI Taxonomy" id="1341696"/>
    <lineage>
        <taxon>Bacteria</taxon>
        <taxon>Pseudomonadati</taxon>
        <taxon>Pseudomonadota</taxon>
        <taxon>Gammaproteobacteria</taxon>
        <taxon>Lysobacterales</taxon>
        <taxon>Lysobacteraceae</taxon>
        <taxon>Rehaibacterium</taxon>
    </lineage>
</organism>
<comment type="subcellular location">
    <subcellularLocation>
        <location evidence="1">Membrane</location>
        <topology evidence="1">Multi-pass membrane protein</topology>
    </subcellularLocation>
</comment>
<keyword evidence="3 6" id="KW-1133">Transmembrane helix</keyword>
<dbReference type="PANTHER" id="PTHR10037">
    <property type="entry name" value="VOLTAGE-GATED CATION CHANNEL CALCIUM AND SODIUM"/>
    <property type="match status" value="1"/>
</dbReference>
<keyword evidence="5" id="KW-0175">Coiled coil</keyword>
<evidence type="ECO:0000259" key="7">
    <source>
        <dbReference type="Pfam" id="PF00520"/>
    </source>
</evidence>
<evidence type="ECO:0000256" key="6">
    <source>
        <dbReference type="SAM" id="Phobius"/>
    </source>
</evidence>
<dbReference type="GO" id="GO:0005248">
    <property type="term" value="F:voltage-gated sodium channel activity"/>
    <property type="evidence" value="ECO:0007669"/>
    <property type="project" value="TreeGrafter"/>
</dbReference>
<keyword evidence="2 6" id="KW-0812">Transmembrane</keyword>
<feature type="transmembrane region" description="Helical" evidence="6">
    <location>
        <begin position="133"/>
        <end position="158"/>
    </location>
</feature>
<dbReference type="SUPFAM" id="SSF81324">
    <property type="entry name" value="Voltage-gated potassium channels"/>
    <property type="match status" value="1"/>
</dbReference>
<feature type="transmembrane region" description="Helical" evidence="6">
    <location>
        <begin position="204"/>
        <end position="229"/>
    </location>
</feature>
<accession>A0A7W8DFU3</accession>
<dbReference type="GO" id="GO:0001518">
    <property type="term" value="C:voltage-gated sodium channel complex"/>
    <property type="evidence" value="ECO:0007669"/>
    <property type="project" value="TreeGrafter"/>
</dbReference>
<evidence type="ECO:0000256" key="1">
    <source>
        <dbReference type="ARBA" id="ARBA00004141"/>
    </source>
</evidence>
<evidence type="ECO:0000256" key="5">
    <source>
        <dbReference type="SAM" id="Coils"/>
    </source>
</evidence>
<dbReference type="Gene3D" id="1.10.287.70">
    <property type="match status" value="1"/>
</dbReference>
<sequence length="280" mass="30828">MDGMLRESGGGWRARLAVWVDSPPVQRLVIALIVLNAITLGLETSPAVVAVAGGWLHAFDRLALSVFVVELGLKLVARGGAFFRNPWNVFDLVVVGIALVPSAGPFAVLRALRVLRVLRLASMMPQLRFVVEALLHAIPGIAAIAGLLGLLYYVFGVIATSLFGGSFPDWFGSLGASLYTLFQVMTLESWSMGIARPVMEAYPWAWLFFVPFILVATFTMLNLFIAVIVNTMQTLQESQQVRTVEAVRTVTQEEAAALEDEIRALRREVSELREWLRRGD</sequence>
<dbReference type="InterPro" id="IPR005821">
    <property type="entry name" value="Ion_trans_dom"/>
</dbReference>
<dbReference type="PANTHER" id="PTHR10037:SF62">
    <property type="entry name" value="SODIUM CHANNEL PROTEIN 60E"/>
    <property type="match status" value="1"/>
</dbReference>